<keyword evidence="2" id="KW-1133">Transmembrane helix</keyword>
<dbReference type="EMBL" id="ML978221">
    <property type="protein sequence ID" value="KAF2027817.1"/>
    <property type="molecule type" value="Genomic_DNA"/>
</dbReference>
<keyword evidence="2" id="KW-0812">Transmembrane</keyword>
<keyword evidence="4" id="KW-1185">Reference proteome</keyword>
<dbReference type="AlphaFoldDB" id="A0A9P4H6F8"/>
<accession>A0A9P4H6F8</accession>
<name>A0A9P4H6F8_9PLEO</name>
<organism evidence="3 4">
    <name type="scientific">Setomelanomma holmii</name>
    <dbReference type="NCBI Taxonomy" id="210430"/>
    <lineage>
        <taxon>Eukaryota</taxon>
        <taxon>Fungi</taxon>
        <taxon>Dikarya</taxon>
        <taxon>Ascomycota</taxon>
        <taxon>Pezizomycotina</taxon>
        <taxon>Dothideomycetes</taxon>
        <taxon>Pleosporomycetidae</taxon>
        <taxon>Pleosporales</taxon>
        <taxon>Pleosporineae</taxon>
        <taxon>Phaeosphaeriaceae</taxon>
        <taxon>Setomelanomma</taxon>
    </lineage>
</organism>
<comment type="caution">
    <text evidence="3">The sequence shown here is derived from an EMBL/GenBank/DDBJ whole genome shotgun (WGS) entry which is preliminary data.</text>
</comment>
<keyword evidence="2" id="KW-0472">Membrane</keyword>
<reference evidence="3" key="1">
    <citation type="journal article" date="2020" name="Stud. Mycol.">
        <title>101 Dothideomycetes genomes: a test case for predicting lifestyles and emergence of pathogens.</title>
        <authorList>
            <person name="Haridas S."/>
            <person name="Albert R."/>
            <person name="Binder M."/>
            <person name="Bloem J."/>
            <person name="Labutti K."/>
            <person name="Salamov A."/>
            <person name="Andreopoulos B."/>
            <person name="Baker S."/>
            <person name="Barry K."/>
            <person name="Bills G."/>
            <person name="Bluhm B."/>
            <person name="Cannon C."/>
            <person name="Castanera R."/>
            <person name="Culley D."/>
            <person name="Daum C."/>
            <person name="Ezra D."/>
            <person name="Gonzalez J."/>
            <person name="Henrissat B."/>
            <person name="Kuo A."/>
            <person name="Liang C."/>
            <person name="Lipzen A."/>
            <person name="Lutzoni F."/>
            <person name="Magnuson J."/>
            <person name="Mondo S."/>
            <person name="Nolan M."/>
            <person name="Ohm R."/>
            <person name="Pangilinan J."/>
            <person name="Park H.-J."/>
            <person name="Ramirez L."/>
            <person name="Alfaro M."/>
            <person name="Sun H."/>
            <person name="Tritt A."/>
            <person name="Yoshinaga Y."/>
            <person name="Zwiers L.-H."/>
            <person name="Turgeon B."/>
            <person name="Goodwin S."/>
            <person name="Spatafora J."/>
            <person name="Crous P."/>
            <person name="Grigoriev I."/>
        </authorList>
    </citation>
    <scope>NUCLEOTIDE SEQUENCE</scope>
    <source>
        <strain evidence="3">CBS 110217</strain>
    </source>
</reference>
<evidence type="ECO:0000256" key="2">
    <source>
        <dbReference type="SAM" id="Phobius"/>
    </source>
</evidence>
<feature type="region of interest" description="Disordered" evidence="1">
    <location>
        <begin position="40"/>
        <end position="82"/>
    </location>
</feature>
<gene>
    <name evidence="3" type="ORF">EK21DRAFT_114453</name>
</gene>
<evidence type="ECO:0000256" key="1">
    <source>
        <dbReference type="SAM" id="MobiDB-lite"/>
    </source>
</evidence>
<feature type="transmembrane region" description="Helical" evidence="2">
    <location>
        <begin position="86"/>
        <end position="105"/>
    </location>
</feature>
<feature type="compositionally biased region" description="Basic and acidic residues" evidence="1">
    <location>
        <begin position="40"/>
        <end position="76"/>
    </location>
</feature>
<evidence type="ECO:0000313" key="3">
    <source>
        <dbReference type="EMBL" id="KAF2027817.1"/>
    </source>
</evidence>
<protein>
    <submittedName>
        <fullName evidence="3">Uncharacterized protein</fullName>
    </submittedName>
</protein>
<proteinExistence type="predicted"/>
<dbReference type="Proteomes" id="UP000799777">
    <property type="component" value="Unassembled WGS sequence"/>
</dbReference>
<evidence type="ECO:0000313" key="4">
    <source>
        <dbReference type="Proteomes" id="UP000799777"/>
    </source>
</evidence>
<feature type="region of interest" description="Disordered" evidence="1">
    <location>
        <begin position="1"/>
        <end position="23"/>
    </location>
</feature>
<sequence>MSHCSYHGTATPNVDDAPPPYVIIEPPEAVPEYHIIEETEEKRQTRLQRTHLEEERLQREHHEEERLRKEHHDEEKKKHKKDIKGYGTMGLAVAGFWGLIGAITGGGS</sequence>